<proteinExistence type="predicted"/>
<evidence type="ECO:0000313" key="1">
    <source>
        <dbReference type="EMBL" id="ARP39983.1"/>
    </source>
</evidence>
<name>A0AA34TU16_9VIBR</name>
<dbReference type="Proteomes" id="UP000194136">
    <property type="component" value="Chromosome 2"/>
</dbReference>
<evidence type="ECO:0000313" key="2">
    <source>
        <dbReference type="Proteomes" id="UP000194136"/>
    </source>
</evidence>
<sequence length="51" mass="5555">MRTARKKSLKERPVPSEPPVHILAEKKVSPSITMVSEATPFLADVGTGPRL</sequence>
<dbReference type="EMBL" id="CP017917">
    <property type="protein sequence ID" value="ARP39983.1"/>
    <property type="molecule type" value="Genomic_DNA"/>
</dbReference>
<keyword evidence="2" id="KW-1185">Reference proteome</keyword>
<dbReference type="AlphaFoldDB" id="A0AA34TU16"/>
<gene>
    <name evidence="1" type="ORF">K08M4_33060</name>
</gene>
<reference evidence="1 2" key="1">
    <citation type="submission" date="2016-10" db="EMBL/GenBank/DDBJ databases">
        <title>The High Quality Genome of Vibrio splendidus K08M4.</title>
        <authorList>
            <person name="Wendling C."/>
            <person name="Chibani C.M."/>
            <person name="Hertel R."/>
            <person name="Sproer C."/>
            <person name="Bunk B."/>
            <person name="Overmann J."/>
            <person name="Roth O."/>
            <person name="Liesegang H."/>
        </authorList>
    </citation>
    <scope>NUCLEOTIDE SEQUENCE [LARGE SCALE GENOMIC DNA]</scope>
    <source>
        <strain evidence="1 2">K08M4</strain>
    </source>
</reference>
<protein>
    <submittedName>
        <fullName evidence="1">Uncharacterized protein</fullName>
    </submittedName>
</protein>
<dbReference type="KEGG" id="vsy:K08M4_33060"/>
<accession>A0AA34TU16</accession>
<organism evidence="1 2">
    <name type="scientific">Vibrio syngnathi</name>
    <dbReference type="NCBI Taxonomy" id="3034029"/>
    <lineage>
        <taxon>Bacteria</taxon>
        <taxon>Pseudomonadati</taxon>
        <taxon>Pseudomonadota</taxon>
        <taxon>Gammaproteobacteria</taxon>
        <taxon>Vibrionales</taxon>
        <taxon>Vibrionaceae</taxon>
        <taxon>Vibrio</taxon>
    </lineage>
</organism>